<accession>A0A0F9UTS6</accession>
<organism evidence="1">
    <name type="scientific">marine sediment metagenome</name>
    <dbReference type="NCBI Taxonomy" id="412755"/>
    <lineage>
        <taxon>unclassified sequences</taxon>
        <taxon>metagenomes</taxon>
        <taxon>ecological metagenomes</taxon>
    </lineage>
</organism>
<gene>
    <name evidence="1" type="ORF">LCGC14_0224560</name>
</gene>
<sequence length="33" mass="3835">MKHSKKNKHFKKFNIPKIVSNIDKGIIIGTLKK</sequence>
<comment type="caution">
    <text evidence="1">The sequence shown here is derived from an EMBL/GenBank/DDBJ whole genome shotgun (WGS) entry which is preliminary data.</text>
</comment>
<proteinExistence type="predicted"/>
<reference evidence="1" key="1">
    <citation type="journal article" date="2015" name="Nature">
        <title>Complex archaea that bridge the gap between prokaryotes and eukaryotes.</title>
        <authorList>
            <person name="Spang A."/>
            <person name="Saw J.H."/>
            <person name="Jorgensen S.L."/>
            <person name="Zaremba-Niedzwiedzka K."/>
            <person name="Martijn J."/>
            <person name="Lind A.E."/>
            <person name="van Eijk R."/>
            <person name="Schleper C."/>
            <person name="Guy L."/>
            <person name="Ettema T.J."/>
        </authorList>
    </citation>
    <scope>NUCLEOTIDE SEQUENCE</scope>
</reference>
<dbReference type="EMBL" id="LAZR01000107">
    <property type="protein sequence ID" value="KKN90872.1"/>
    <property type="molecule type" value="Genomic_DNA"/>
</dbReference>
<evidence type="ECO:0000313" key="1">
    <source>
        <dbReference type="EMBL" id="KKN90872.1"/>
    </source>
</evidence>
<protein>
    <submittedName>
        <fullName evidence="1">Uncharacterized protein</fullName>
    </submittedName>
</protein>
<name>A0A0F9UTS6_9ZZZZ</name>
<dbReference type="AlphaFoldDB" id="A0A0F9UTS6"/>